<dbReference type="InterPro" id="IPR016032">
    <property type="entry name" value="Sig_transdc_resp-reg_C-effctor"/>
</dbReference>
<sequence length="230" mass="25393">MLSVLLVEDDLDLAATLVDYLLLEDIQCDHASNGVAGLTLMAQNHYSVLLLDLNLPRLDGLSVCQRLRQLGNDTPILMLTARDQLTDKRDGFQAGTDDYLVKPFEMSELVMRVQALARRRSGQVTRLECADLVMDLGRRSVTRSGREIRLSPTGWILLETLLRASPTVVTRRQLAQAVWGDETPDSNSLKVHLFNLRKAVDGGVGVPLMYTLAGQGIALRVPNTNNGQQS</sequence>
<protein>
    <submittedName>
        <fullName evidence="10">Response regulator transcription factor</fullName>
    </submittedName>
</protein>
<dbReference type="SMART" id="SM00862">
    <property type="entry name" value="Trans_reg_C"/>
    <property type="match status" value="1"/>
</dbReference>
<evidence type="ECO:0000256" key="2">
    <source>
        <dbReference type="ARBA" id="ARBA00023012"/>
    </source>
</evidence>
<reference evidence="10 11" key="1">
    <citation type="submission" date="2024-03" db="EMBL/GenBank/DDBJ databases">
        <title>High-quality draft genome sequence of Oceanobacter sp. wDCs-4.</title>
        <authorList>
            <person name="Dong C."/>
        </authorList>
    </citation>
    <scope>NUCLEOTIDE SEQUENCE [LARGE SCALE GENOMIC DNA]</scope>
    <source>
        <strain evidence="11">wDCs-4</strain>
    </source>
</reference>
<dbReference type="PANTHER" id="PTHR48111:SF22">
    <property type="entry name" value="REGULATOR OF RPOS"/>
    <property type="match status" value="1"/>
</dbReference>
<organism evidence="10 11">
    <name type="scientific">Oceanobacter antarcticus</name>
    <dbReference type="NCBI Taxonomy" id="3133425"/>
    <lineage>
        <taxon>Bacteria</taxon>
        <taxon>Pseudomonadati</taxon>
        <taxon>Pseudomonadota</taxon>
        <taxon>Gammaproteobacteria</taxon>
        <taxon>Oceanospirillales</taxon>
        <taxon>Oceanospirillaceae</taxon>
        <taxon>Oceanobacter</taxon>
    </lineage>
</organism>
<dbReference type="Proteomes" id="UP001620597">
    <property type="component" value="Unassembled WGS sequence"/>
</dbReference>
<keyword evidence="4 7" id="KW-0238">DNA-binding</keyword>
<dbReference type="InterPro" id="IPR039420">
    <property type="entry name" value="WalR-like"/>
</dbReference>
<evidence type="ECO:0000259" key="9">
    <source>
        <dbReference type="PROSITE" id="PS51755"/>
    </source>
</evidence>
<evidence type="ECO:0000313" key="11">
    <source>
        <dbReference type="Proteomes" id="UP001620597"/>
    </source>
</evidence>
<evidence type="ECO:0000259" key="8">
    <source>
        <dbReference type="PROSITE" id="PS50110"/>
    </source>
</evidence>
<accession>A0ABW8NH43</accession>
<dbReference type="SUPFAM" id="SSF46894">
    <property type="entry name" value="C-terminal effector domain of the bipartite response regulators"/>
    <property type="match status" value="1"/>
</dbReference>
<dbReference type="PANTHER" id="PTHR48111">
    <property type="entry name" value="REGULATOR OF RPOS"/>
    <property type="match status" value="1"/>
</dbReference>
<dbReference type="RefSeq" id="WP_416205567.1">
    <property type="nucleotide sequence ID" value="NZ_JBBKTX010000007.1"/>
</dbReference>
<evidence type="ECO:0000256" key="1">
    <source>
        <dbReference type="ARBA" id="ARBA00022553"/>
    </source>
</evidence>
<evidence type="ECO:0000256" key="4">
    <source>
        <dbReference type="ARBA" id="ARBA00023125"/>
    </source>
</evidence>
<feature type="domain" description="Response regulatory" evidence="8">
    <location>
        <begin position="3"/>
        <end position="117"/>
    </location>
</feature>
<dbReference type="Pfam" id="PF00072">
    <property type="entry name" value="Response_reg"/>
    <property type="match status" value="1"/>
</dbReference>
<dbReference type="Gene3D" id="3.40.50.2300">
    <property type="match status" value="1"/>
</dbReference>
<keyword evidence="3" id="KW-0805">Transcription regulation</keyword>
<feature type="modified residue" description="4-aspartylphosphate" evidence="6">
    <location>
        <position position="52"/>
    </location>
</feature>
<keyword evidence="5" id="KW-0804">Transcription</keyword>
<dbReference type="CDD" id="cd00383">
    <property type="entry name" value="trans_reg_C"/>
    <property type="match status" value="1"/>
</dbReference>
<evidence type="ECO:0000256" key="5">
    <source>
        <dbReference type="ARBA" id="ARBA00023163"/>
    </source>
</evidence>
<gene>
    <name evidence="10" type="ORF">WG929_07580</name>
</gene>
<dbReference type="SUPFAM" id="SSF52172">
    <property type="entry name" value="CheY-like"/>
    <property type="match status" value="1"/>
</dbReference>
<name>A0ABW8NH43_9GAMM</name>
<keyword evidence="11" id="KW-1185">Reference proteome</keyword>
<dbReference type="EMBL" id="JBBKTX010000007">
    <property type="protein sequence ID" value="MFK4752266.1"/>
    <property type="molecule type" value="Genomic_DNA"/>
</dbReference>
<dbReference type="InterPro" id="IPR011006">
    <property type="entry name" value="CheY-like_superfamily"/>
</dbReference>
<dbReference type="Gene3D" id="1.10.10.10">
    <property type="entry name" value="Winged helix-like DNA-binding domain superfamily/Winged helix DNA-binding domain"/>
    <property type="match status" value="1"/>
</dbReference>
<proteinExistence type="predicted"/>
<dbReference type="Gene3D" id="6.10.250.690">
    <property type="match status" value="1"/>
</dbReference>
<evidence type="ECO:0000256" key="6">
    <source>
        <dbReference type="PROSITE-ProRule" id="PRU00169"/>
    </source>
</evidence>
<keyword evidence="1 6" id="KW-0597">Phosphoprotein</keyword>
<dbReference type="PROSITE" id="PS50110">
    <property type="entry name" value="RESPONSE_REGULATORY"/>
    <property type="match status" value="1"/>
</dbReference>
<evidence type="ECO:0000256" key="7">
    <source>
        <dbReference type="PROSITE-ProRule" id="PRU01091"/>
    </source>
</evidence>
<evidence type="ECO:0000313" key="10">
    <source>
        <dbReference type="EMBL" id="MFK4752266.1"/>
    </source>
</evidence>
<comment type="caution">
    <text evidence="10">The sequence shown here is derived from an EMBL/GenBank/DDBJ whole genome shotgun (WGS) entry which is preliminary data.</text>
</comment>
<dbReference type="InterPro" id="IPR001867">
    <property type="entry name" value="OmpR/PhoB-type_DNA-bd"/>
</dbReference>
<feature type="DNA-binding region" description="OmpR/PhoB-type" evidence="7">
    <location>
        <begin position="124"/>
        <end position="221"/>
    </location>
</feature>
<dbReference type="InterPro" id="IPR036388">
    <property type="entry name" value="WH-like_DNA-bd_sf"/>
</dbReference>
<dbReference type="PROSITE" id="PS51755">
    <property type="entry name" value="OMPR_PHOB"/>
    <property type="match status" value="1"/>
</dbReference>
<evidence type="ECO:0000256" key="3">
    <source>
        <dbReference type="ARBA" id="ARBA00023015"/>
    </source>
</evidence>
<dbReference type="InterPro" id="IPR001789">
    <property type="entry name" value="Sig_transdc_resp-reg_receiver"/>
</dbReference>
<dbReference type="SMART" id="SM00448">
    <property type="entry name" value="REC"/>
    <property type="match status" value="1"/>
</dbReference>
<keyword evidence="2" id="KW-0902">Two-component regulatory system</keyword>
<feature type="domain" description="OmpR/PhoB-type" evidence="9">
    <location>
        <begin position="124"/>
        <end position="221"/>
    </location>
</feature>
<dbReference type="Pfam" id="PF00486">
    <property type="entry name" value="Trans_reg_C"/>
    <property type="match status" value="1"/>
</dbReference>